<dbReference type="EMBL" id="AZNH01000015">
    <property type="protein sequence ID" value="KID87734.1"/>
    <property type="molecule type" value="Genomic_DNA"/>
</dbReference>
<dbReference type="Proteomes" id="UP000031192">
    <property type="component" value="Unassembled WGS sequence"/>
</dbReference>
<name>A0A0B4I4N1_METGA</name>
<evidence type="ECO:0000313" key="5">
    <source>
        <dbReference type="Proteomes" id="UP000031192"/>
    </source>
</evidence>
<proteinExistence type="inferred from homology"/>
<dbReference type="SUPFAM" id="SSF53335">
    <property type="entry name" value="S-adenosyl-L-methionine-dependent methyltransferases"/>
    <property type="match status" value="1"/>
</dbReference>
<keyword evidence="3" id="KW-0808">Transferase</keyword>
<evidence type="ECO:0000313" key="4">
    <source>
        <dbReference type="EMBL" id="KID87734.1"/>
    </source>
</evidence>
<gene>
    <name evidence="4" type="ORF">MGU_05383</name>
</gene>
<keyword evidence="5" id="KW-1185">Reference proteome</keyword>
<dbReference type="AlphaFoldDB" id="A0A0B4I4N1"/>
<comment type="similarity">
    <text evidence="1">Belongs to the methyltransferase superfamily.</text>
</comment>
<dbReference type="GO" id="GO:0008168">
    <property type="term" value="F:methyltransferase activity"/>
    <property type="evidence" value="ECO:0007669"/>
    <property type="project" value="UniProtKB-KW"/>
</dbReference>
<keyword evidence="2" id="KW-0489">Methyltransferase</keyword>
<comment type="caution">
    <text evidence="4">The sequence shown here is derived from an EMBL/GenBank/DDBJ whole genome shotgun (WGS) entry which is preliminary data.</text>
</comment>
<evidence type="ECO:0000256" key="1">
    <source>
        <dbReference type="ARBA" id="ARBA00008361"/>
    </source>
</evidence>
<reference evidence="4 5" key="1">
    <citation type="journal article" date="2014" name="Proc. Natl. Acad. Sci. U.S.A.">
        <title>Trajectory and genomic determinants of fungal-pathogen speciation and host adaptation.</title>
        <authorList>
            <person name="Hu X."/>
            <person name="Xiao G."/>
            <person name="Zheng P."/>
            <person name="Shang Y."/>
            <person name="Su Y."/>
            <person name="Zhang X."/>
            <person name="Liu X."/>
            <person name="Zhan S."/>
            <person name="St Leger R.J."/>
            <person name="Wang C."/>
        </authorList>
    </citation>
    <scope>NUCLEOTIDE SEQUENCE [LARGE SCALE GENOMIC DNA]</scope>
    <source>
        <strain evidence="4 5">ARSEF 977</strain>
    </source>
</reference>
<dbReference type="CDD" id="cd02440">
    <property type="entry name" value="AdoMet_MTases"/>
    <property type="match status" value="1"/>
</dbReference>
<accession>A0A0B4I4N1</accession>
<organism evidence="4 5">
    <name type="scientific">Metarhizium guizhouense (strain ARSEF 977)</name>
    <dbReference type="NCBI Taxonomy" id="1276136"/>
    <lineage>
        <taxon>Eukaryota</taxon>
        <taxon>Fungi</taxon>
        <taxon>Dikarya</taxon>
        <taxon>Ascomycota</taxon>
        <taxon>Pezizomycotina</taxon>
        <taxon>Sordariomycetes</taxon>
        <taxon>Hypocreomycetidae</taxon>
        <taxon>Hypocreales</taxon>
        <taxon>Clavicipitaceae</taxon>
        <taxon>Metarhizium</taxon>
    </lineage>
</organism>
<sequence>MTAESDQALGHSEYWDKHYAKSDGTAPTHEWYCSFGDLEQFFQINLFEADGLKSSDNPLILHLGSGDSPSLQVIPVELASRGYKRQLCIDFSPTVVDLMTERHAEVKGIEWKLMDVRDMAGVADKSVDFAFDKGTLDAMIHGSPWNPPETVKENTSGYLGEVCFAMNTMKSFFPDQSPRFIGY</sequence>
<dbReference type="InterPro" id="IPR051419">
    <property type="entry name" value="Lys/N-term_MeTrsfase_sf"/>
</dbReference>
<dbReference type="PANTHER" id="PTHR12176:SF80">
    <property type="entry name" value="EEF1A LYSINE METHYLTRANSFERASE 4"/>
    <property type="match status" value="1"/>
</dbReference>
<evidence type="ECO:0000256" key="3">
    <source>
        <dbReference type="ARBA" id="ARBA00022679"/>
    </source>
</evidence>
<dbReference type="PANTHER" id="PTHR12176">
    <property type="entry name" value="SAM-DEPENDENT METHYLTRANSFERASE SUPERFAMILY PROTEIN"/>
    <property type="match status" value="1"/>
</dbReference>
<evidence type="ECO:0000256" key="2">
    <source>
        <dbReference type="ARBA" id="ARBA00022603"/>
    </source>
</evidence>
<dbReference type="HOGENOM" id="CLU_065920_2_2_1"/>
<protein>
    <submittedName>
        <fullName evidence="4">Endothelin-converting enzyme</fullName>
    </submittedName>
</protein>
<dbReference type="Gene3D" id="3.40.50.150">
    <property type="entry name" value="Vaccinia Virus protein VP39"/>
    <property type="match status" value="1"/>
</dbReference>
<dbReference type="InterPro" id="IPR029063">
    <property type="entry name" value="SAM-dependent_MTases_sf"/>
</dbReference>
<dbReference type="GO" id="GO:0032259">
    <property type="term" value="P:methylation"/>
    <property type="evidence" value="ECO:0007669"/>
    <property type="project" value="UniProtKB-KW"/>
</dbReference>